<evidence type="ECO:0000259" key="6">
    <source>
        <dbReference type="PROSITE" id="PS50835"/>
    </source>
</evidence>
<name>A0AAV1HAN9_XYRNO</name>
<accession>A0AAV1HAN9</accession>
<evidence type="ECO:0000256" key="3">
    <source>
        <dbReference type="ARBA" id="ARBA00023157"/>
    </source>
</evidence>
<dbReference type="GO" id="GO:0016020">
    <property type="term" value="C:membrane"/>
    <property type="evidence" value="ECO:0007669"/>
    <property type="project" value="UniProtKB-SubCell"/>
</dbReference>
<dbReference type="InterPro" id="IPR007110">
    <property type="entry name" value="Ig-like_dom"/>
</dbReference>
<feature type="transmembrane region" description="Helical" evidence="4">
    <location>
        <begin position="341"/>
        <end position="362"/>
    </location>
</feature>
<dbReference type="SUPFAM" id="SSF48726">
    <property type="entry name" value="Immunoglobulin"/>
    <property type="match status" value="2"/>
</dbReference>
<dbReference type="Gene3D" id="2.60.40.10">
    <property type="entry name" value="Immunoglobulins"/>
    <property type="match status" value="3"/>
</dbReference>
<organism evidence="7 8">
    <name type="scientific">Xyrichtys novacula</name>
    <name type="common">Pearly razorfish</name>
    <name type="synonym">Hemipteronotus novacula</name>
    <dbReference type="NCBI Taxonomy" id="13765"/>
    <lineage>
        <taxon>Eukaryota</taxon>
        <taxon>Metazoa</taxon>
        <taxon>Chordata</taxon>
        <taxon>Craniata</taxon>
        <taxon>Vertebrata</taxon>
        <taxon>Euteleostomi</taxon>
        <taxon>Actinopterygii</taxon>
        <taxon>Neopterygii</taxon>
        <taxon>Teleostei</taxon>
        <taxon>Neoteleostei</taxon>
        <taxon>Acanthomorphata</taxon>
        <taxon>Eupercaria</taxon>
        <taxon>Labriformes</taxon>
        <taxon>Labridae</taxon>
        <taxon>Xyrichtys</taxon>
    </lineage>
</organism>
<dbReference type="SMART" id="SM00409">
    <property type="entry name" value="IG"/>
    <property type="match status" value="2"/>
</dbReference>
<dbReference type="SMART" id="SM00408">
    <property type="entry name" value="IGc2"/>
    <property type="match status" value="1"/>
</dbReference>
<gene>
    <name evidence="7" type="ORF">XNOV1_A011635</name>
</gene>
<keyword evidence="4" id="KW-0812">Transmembrane</keyword>
<feature type="domain" description="Ig-like" evidence="6">
    <location>
        <begin position="243"/>
        <end position="325"/>
    </location>
</feature>
<dbReference type="Pfam" id="PF08205">
    <property type="entry name" value="C2-set_2"/>
    <property type="match status" value="1"/>
</dbReference>
<dbReference type="EMBL" id="OY660884">
    <property type="protein sequence ID" value="CAJ1083107.1"/>
    <property type="molecule type" value="Genomic_DNA"/>
</dbReference>
<sequence length="426" mass="46610">MGAGLVVFLLVSMMQGVSCQSWSAWLPQSIVGIAESCLTIPCGFRVPGSFEQPIKNCSGGAVWRRGNKDGTPVFNGSNPTHNKIQGRFIGDLKQKNCTTMFLSLPKNYGDLYFFRLECPETILYSFHEGVNISVQTVPSPPKLTPVEPVSEGHVVTLQCSVPVPCSTLPPSLTWLPQNLTLQEETQLQQKSDGLTFMTSTLTFFASADHHNRGVACLVSYPLTKGGSTKPSATTQRLNILYAPRSTVAALSMSSPVSEGSTVALMCSSDANPPVRLFTWYKDNGGRLTKRAEGEMLILQVRHNDSGLYLCEARTQRGSQRSTPVSLQVITLTTDSGHYALVGPYIICGGLLGLFILVVAVGVHKYKSLSRRLKQMEQQRENPYTDLKTSSMSADYDHIQWQPKVKVTSDASEYENLEELKSGSKGS</sequence>
<dbReference type="InterPro" id="IPR003599">
    <property type="entry name" value="Ig_sub"/>
</dbReference>
<keyword evidence="5" id="KW-0732">Signal</keyword>
<dbReference type="InterPro" id="IPR036179">
    <property type="entry name" value="Ig-like_dom_sf"/>
</dbReference>
<dbReference type="PANTHER" id="PTHR46484:SF8">
    <property type="entry name" value="B-CELL RECEPTOR CD22-LIKE-RELATED"/>
    <property type="match status" value="1"/>
</dbReference>
<keyword evidence="2 4" id="KW-0472">Membrane</keyword>
<dbReference type="Proteomes" id="UP001178508">
    <property type="component" value="Chromosome 21"/>
</dbReference>
<dbReference type="InterPro" id="IPR013162">
    <property type="entry name" value="CD80_C2-set"/>
</dbReference>
<feature type="domain" description="Ig-like" evidence="6">
    <location>
        <begin position="141"/>
        <end position="234"/>
    </location>
</feature>
<keyword evidence="8" id="KW-1185">Reference proteome</keyword>
<evidence type="ECO:0000256" key="4">
    <source>
        <dbReference type="SAM" id="Phobius"/>
    </source>
</evidence>
<dbReference type="Pfam" id="PF13895">
    <property type="entry name" value="Ig_2"/>
    <property type="match status" value="1"/>
</dbReference>
<proteinExistence type="predicted"/>
<reference evidence="7" key="1">
    <citation type="submission" date="2023-08" db="EMBL/GenBank/DDBJ databases">
        <authorList>
            <person name="Alioto T."/>
            <person name="Alioto T."/>
            <person name="Gomez Garrido J."/>
        </authorList>
    </citation>
    <scope>NUCLEOTIDE SEQUENCE</scope>
</reference>
<evidence type="ECO:0000313" key="7">
    <source>
        <dbReference type="EMBL" id="CAJ1083107.1"/>
    </source>
</evidence>
<evidence type="ECO:0000256" key="1">
    <source>
        <dbReference type="ARBA" id="ARBA00004167"/>
    </source>
</evidence>
<evidence type="ECO:0000256" key="5">
    <source>
        <dbReference type="SAM" id="SignalP"/>
    </source>
</evidence>
<dbReference type="InterPro" id="IPR013783">
    <property type="entry name" value="Ig-like_fold"/>
</dbReference>
<dbReference type="AlphaFoldDB" id="A0AAV1HAN9"/>
<dbReference type="PROSITE" id="PS50835">
    <property type="entry name" value="IG_LIKE"/>
    <property type="match status" value="2"/>
</dbReference>
<dbReference type="PANTHER" id="PTHR46484">
    <property type="entry name" value="SI:CH211-171H4.5-RELATED"/>
    <property type="match status" value="1"/>
</dbReference>
<protein>
    <submittedName>
        <fullName evidence="7">Sialoadhesin isoform X2</fullName>
    </submittedName>
</protein>
<keyword evidence="3" id="KW-1015">Disulfide bond</keyword>
<feature type="chain" id="PRO_5044010217" evidence="5">
    <location>
        <begin position="20"/>
        <end position="426"/>
    </location>
</feature>
<keyword evidence="4" id="KW-1133">Transmembrane helix</keyword>
<evidence type="ECO:0000256" key="2">
    <source>
        <dbReference type="ARBA" id="ARBA00023136"/>
    </source>
</evidence>
<evidence type="ECO:0000313" key="8">
    <source>
        <dbReference type="Proteomes" id="UP001178508"/>
    </source>
</evidence>
<dbReference type="InterPro" id="IPR003598">
    <property type="entry name" value="Ig_sub2"/>
</dbReference>
<feature type="signal peptide" evidence="5">
    <location>
        <begin position="1"/>
        <end position="19"/>
    </location>
</feature>
<comment type="subcellular location">
    <subcellularLocation>
        <location evidence="1">Membrane</location>
        <topology evidence="1">Single-pass membrane protein</topology>
    </subcellularLocation>
</comment>